<dbReference type="AlphaFoldDB" id="A0A562VDT7"/>
<organism evidence="1 2">
    <name type="scientific">Stackebrandtia albiflava</name>
    <dbReference type="NCBI Taxonomy" id="406432"/>
    <lineage>
        <taxon>Bacteria</taxon>
        <taxon>Bacillati</taxon>
        <taxon>Actinomycetota</taxon>
        <taxon>Actinomycetes</taxon>
        <taxon>Glycomycetales</taxon>
        <taxon>Glycomycetaceae</taxon>
        <taxon>Stackebrandtia</taxon>
    </lineage>
</organism>
<evidence type="ECO:0000313" key="2">
    <source>
        <dbReference type="Proteomes" id="UP000321617"/>
    </source>
</evidence>
<sequence>MSESSGEQWLREGACQSIQKYRAGKITLRSLVNDLSSIFLELEELPYGEELRSQWWELEQIYAVALDRGYLHELPRQDELDIQETLDVLERLLS</sequence>
<comment type="caution">
    <text evidence="1">The sequence shown here is derived from an EMBL/GenBank/DDBJ whole genome shotgun (WGS) entry which is preliminary data.</text>
</comment>
<gene>
    <name evidence="1" type="ORF">LX16_1761</name>
</gene>
<protein>
    <recommendedName>
        <fullName evidence="3">Self-protective colicin-like immunity protein</fullName>
    </recommendedName>
</protein>
<evidence type="ECO:0000313" key="1">
    <source>
        <dbReference type="EMBL" id="TWJ16040.1"/>
    </source>
</evidence>
<dbReference type="OrthoDB" id="4735740at2"/>
<dbReference type="EMBL" id="VLLL01000005">
    <property type="protein sequence ID" value="TWJ16040.1"/>
    <property type="molecule type" value="Genomic_DNA"/>
</dbReference>
<dbReference type="Proteomes" id="UP000321617">
    <property type="component" value="Unassembled WGS sequence"/>
</dbReference>
<keyword evidence="2" id="KW-1185">Reference proteome</keyword>
<proteinExistence type="predicted"/>
<name>A0A562VDT7_9ACTN</name>
<dbReference type="RefSeq" id="WP_147135757.1">
    <property type="nucleotide sequence ID" value="NZ_BAABIJ010000001.1"/>
</dbReference>
<accession>A0A562VDT7</accession>
<evidence type="ECO:0008006" key="3">
    <source>
        <dbReference type="Google" id="ProtNLM"/>
    </source>
</evidence>
<reference evidence="1 2" key="1">
    <citation type="journal article" date="2013" name="Stand. Genomic Sci.">
        <title>Genomic Encyclopedia of Type Strains, Phase I: The one thousand microbial genomes (KMG-I) project.</title>
        <authorList>
            <person name="Kyrpides N.C."/>
            <person name="Woyke T."/>
            <person name="Eisen J.A."/>
            <person name="Garrity G."/>
            <person name="Lilburn T.G."/>
            <person name="Beck B.J."/>
            <person name="Whitman W.B."/>
            <person name="Hugenholtz P."/>
            <person name="Klenk H.P."/>
        </authorList>
    </citation>
    <scope>NUCLEOTIDE SEQUENCE [LARGE SCALE GENOMIC DNA]</scope>
    <source>
        <strain evidence="1 2">DSM 45044</strain>
    </source>
</reference>